<evidence type="ECO:0000313" key="13">
    <source>
        <dbReference type="EMBL" id="PMQ19833.1"/>
    </source>
</evidence>
<name>A0A2N7S149_9MICC</name>
<dbReference type="GeneID" id="303183628"/>
<feature type="domain" description="DNA polymerase III beta sliding clamp N-terminal" evidence="10">
    <location>
        <begin position="1"/>
        <end position="118"/>
    </location>
</feature>
<reference evidence="13 15" key="1">
    <citation type="journal article" date="2017" name="Elife">
        <title>Extensive horizontal gene transfer in cheese-associated bacteria.</title>
        <authorList>
            <person name="Bonham K.S."/>
            <person name="Wolfe B.E."/>
            <person name="Dutton R.J."/>
        </authorList>
    </citation>
    <scope>NUCLEOTIDE SEQUENCE [LARGE SCALE GENOMIC DNA]</scope>
    <source>
        <strain evidence="13 15">JB182</strain>
    </source>
</reference>
<evidence type="ECO:0000313" key="14">
    <source>
        <dbReference type="EMBL" id="TFH55658.1"/>
    </source>
</evidence>
<dbReference type="RefSeq" id="WP_013347405.1">
    <property type="nucleotide sequence ID" value="NZ_JBLXIX010000014.1"/>
</dbReference>
<keyword evidence="6 9" id="KW-0235">DNA replication</keyword>
<dbReference type="InterPro" id="IPR022635">
    <property type="entry name" value="DNA_polIII_beta_C"/>
</dbReference>
<evidence type="ECO:0000313" key="16">
    <source>
        <dbReference type="Proteomes" id="UP000297638"/>
    </source>
</evidence>
<dbReference type="EMBL" id="SPDS01000001">
    <property type="protein sequence ID" value="TFH55658.1"/>
    <property type="molecule type" value="Genomic_DNA"/>
</dbReference>
<dbReference type="SUPFAM" id="SSF55979">
    <property type="entry name" value="DNA clamp"/>
    <property type="match status" value="3"/>
</dbReference>
<dbReference type="Pfam" id="PF00712">
    <property type="entry name" value="DNA_pol3_beta"/>
    <property type="match status" value="1"/>
</dbReference>
<dbReference type="PIRSF" id="PIRSF000804">
    <property type="entry name" value="DNA_pol_III_b"/>
    <property type="match status" value="1"/>
</dbReference>
<feature type="domain" description="DNA polymerase III beta sliding clamp C-terminal" evidence="12">
    <location>
        <begin position="245"/>
        <end position="369"/>
    </location>
</feature>
<keyword evidence="3 9" id="KW-0963">Cytoplasm</keyword>
<keyword evidence="5 9" id="KW-0548">Nucleotidyltransferase</keyword>
<dbReference type="PANTHER" id="PTHR30478:SF0">
    <property type="entry name" value="BETA SLIDING CLAMP"/>
    <property type="match status" value="1"/>
</dbReference>
<reference evidence="14 16" key="2">
    <citation type="submission" date="2019-03" db="EMBL/GenBank/DDBJ databases">
        <title>Glutamicibacter sp. LJH19 genome.</title>
        <authorList>
            <person name="Sinai Borker S."/>
            <person name="Kumar R."/>
        </authorList>
    </citation>
    <scope>NUCLEOTIDE SEQUENCE [LARGE SCALE GENOMIC DNA]</scope>
    <source>
        <strain evidence="14 16">LJH19</strain>
    </source>
</reference>
<dbReference type="InterPro" id="IPR022634">
    <property type="entry name" value="DNA_polIII_beta_N"/>
</dbReference>
<feature type="domain" description="DNA polymerase III beta sliding clamp central" evidence="11">
    <location>
        <begin position="127"/>
        <end position="243"/>
    </location>
</feature>
<organism evidence="13 15">
    <name type="scientific">Glutamicibacter arilaitensis</name>
    <dbReference type="NCBI Taxonomy" id="256701"/>
    <lineage>
        <taxon>Bacteria</taxon>
        <taxon>Bacillati</taxon>
        <taxon>Actinomycetota</taxon>
        <taxon>Actinomycetes</taxon>
        <taxon>Micrococcales</taxon>
        <taxon>Micrococcaceae</taxon>
        <taxon>Glutamicibacter</taxon>
    </lineage>
</organism>
<dbReference type="OMA" id="YLIMPVR"/>
<dbReference type="GO" id="GO:0003887">
    <property type="term" value="F:DNA-directed DNA polymerase activity"/>
    <property type="evidence" value="ECO:0007669"/>
    <property type="project" value="UniProtKB-UniRule"/>
</dbReference>
<comment type="function">
    <text evidence="9">Confers DNA tethering and processivity to DNA polymerases and other proteins. Acts as a clamp, forming a ring around DNA (a reaction catalyzed by the clamp-loading complex) which diffuses in an ATP-independent manner freely and bidirectionally along dsDNA. Initially characterized for its ability to contact the catalytic subunit of DNA polymerase III (Pol III), a complex, multichain enzyme responsible for most of the replicative synthesis in bacteria; Pol III exhibits 3'-5' exonuclease proofreading activity. The beta chain is required for initiation of replication as well as for processivity of DNA replication.</text>
</comment>
<evidence type="ECO:0000259" key="10">
    <source>
        <dbReference type="Pfam" id="PF00712"/>
    </source>
</evidence>
<dbReference type="Gene3D" id="3.10.150.10">
    <property type="entry name" value="DNA Polymerase III, subunit A, domain 2"/>
    <property type="match status" value="3"/>
</dbReference>
<gene>
    <name evidence="13" type="ORF">CIK84_14490</name>
    <name evidence="14" type="ORF">EXY26_00785</name>
</gene>
<evidence type="ECO:0000256" key="7">
    <source>
        <dbReference type="ARBA" id="ARBA00022932"/>
    </source>
</evidence>
<keyword evidence="8" id="KW-0238">DNA-binding</keyword>
<evidence type="ECO:0000259" key="11">
    <source>
        <dbReference type="Pfam" id="PF02767"/>
    </source>
</evidence>
<accession>A0A2N7S149</accession>
<dbReference type="NCBIfam" id="TIGR00663">
    <property type="entry name" value="dnan"/>
    <property type="match status" value="1"/>
</dbReference>
<dbReference type="Pfam" id="PF02767">
    <property type="entry name" value="DNA_pol3_beta_2"/>
    <property type="match status" value="1"/>
</dbReference>
<dbReference type="EMBL" id="PNQX01000002">
    <property type="protein sequence ID" value="PMQ19833.1"/>
    <property type="molecule type" value="Genomic_DNA"/>
</dbReference>
<dbReference type="GO" id="GO:0009360">
    <property type="term" value="C:DNA polymerase III complex"/>
    <property type="evidence" value="ECO:0007669"/>
    <property type="project" value="InterPro"/>
</dbReference>
<dbReference type="Proteomes" id="UP000235739">
    <property type="component" value="Unassembled WGS sequence"/>
</dbReference>
<evidence type="ECO:0000256" key="3">
    <source>
        <dbReference type="ARBA" id="ARBA00022490"/>
    </source>
</evidence>
<comment type="subcellular location">
    <subcellularLocation>
        <location evidence="1 9">Cytoplasm</location>
    </subcellularLocation>
</comment>
<evidence type="ECO:0000256" key="5">
    <source>
        <dbReference type="ARBA" id="ARBA00022695"/>
    </source>
</evidence>
<comment type="subunit">
    <text evidence="9">Forms a ring-shaped head-to-tail homodimer around DNA.</text>
</comment>
<evidence type="ECO:0000259" key="12">
    <source>
        <dbReference type="Pfam" id="PF02768"/>
    </source>
</evidence>
<dbReference type="GO" id="GO:0003677">
    <property type="term" value="F:DNA binding"/>
    <property type="evidence" value="ECO:0007669"/>
    <property type="project" value="UniProtKB-UniRule"/>
</dbReference>
<dbReference type="GO" id="GO:0006271">
    <property type="term" value="P:DNA strand elongation involved in DNA replication"/>
    <property type="evidence" value="ECO:0007669"/>
    <property type="project" value="TreeGrafter"/>
</dbReference>
<evidence type="ECO:0000313" key="15">
    <source>
        <dbReference type="Proteomes" id="UP000235739"/>
    </source>
</evidence>
<dbReference type="PANTHER" id="PTHR30478">
    <property type="entry name" value="DNA POLYMERASE III SUBUNIT BETA"/>
    <property type="match status" value="1"/>
</dbReference>
<evidence type="ECO:0000256" key="1">
    <source>
        <dbReference type="ARBA" id="ARBA00004496"/>
    </source>
</evidence>
<dbReference type="AlphaFoldDB" id="A0A2N7S149"/>
<keyword evidence="4 9" id="KW-0808">Transferase</keyword>
<evidence type="ECO:0000256" key="8">
    <source>
        <dbReference type="ARBA" id="ARBA00023125"/>
    </source>
</evidence>
<evidence type="ECO:0000256" key="4">
    <source>
        <dbReference type="ARBA" id="ARBA00022679"/>
    </source>
</evidence>
<dbReference type="GO" id="GO:0005737">
    <property type="term" value="C:cytoplasm"/>
    <property type="evidence" value="ECO:0007669"/>
    <property type="project" value="UniProtKB-SubCell"/>
</dbReference>
<proteinExistence type="inferred from homology"/>
<dbReference type="Proteomes" id="UP000297638">
    <property type="component" value="Unassembled WGS sequence"/>
</dbReference>
<dbReference type="InterPro" id="IPR046938">
    <property type="entry name" value="DNA_clamp_sf"/>
</dbReference>
<dbReference type="CDD" id="cd00140">
    <property type="entry name" value="beta_clamp"/>
    <property type="match status" value="1"/>
</dbReference>
<keyword evidence="7 9" id="KW-0239">DNA-directed DNA polymerase</keyword>
<evidence type="ECO:0000256" key="2">
    <source>
        <dbReference type="ARBA" id="ARBA00010752"/>
    </source>
</evidence>
<evidence type="ECO:0000256" key="9">
    <source>
        <dbReference type="PIRNR" id="PIRNR000804"/>
    </source>
</evidence>
<protein>
    <recommendedName>
        <fullName evidence="9">Beta sliding clamp</fullName>
    </recommendedName>
</protein>
<sequence length="375" mass="40893">MKFSVEKDVLADAVSWTARSLAQRPPSPVLAGILITSHEGLVRLEGFDYEISSHIEIPADISEQGSILVSGKLLAEITRSLPNSTVTIETDGTKISLNCGRSRFHLATMPVDEYPTLPELPAIAGTIDGQAFSEAVSQVIVAASKDDTLPVLTGIKVEIENDLITFLATDRYRLALRELNWSPNKSEISTSFLIKAKTLSEVAKTLSNSGELKLALGENGEMVGFESSNRRTTSLLINGEYPKIRSLFPSDTPIHATVRTSELMEAVRRVSVVAERNTPVRMAFTDGQLTLDAGTGEDAQAEEAIVAALRGEDIVVAFNPTFLSEGLNSFNTDFVRFSFTSAPKPAMLTGQKKLDEDDQDQYRYLVMPVRLPNSN</sequence>
<dbReference type="SMART" id="SM00480">
    <property type="entry name" value="POL3Bc"/>
    <property type="match status" value="1"/>
</dbReference>
<dbReference type="GO" id="GO:0008408">
    <property type="term" value="F:3'-5' exonuclease activity"/>
    <property type="evidence" value="ECO:0007669"/>
    <property type="project" value="InterPro"/>
</dbReference>
<comment type="caution">
    <text evidence="13">The sequence shown here is derived from an EMBL/GenBank/DDBJ whole genome shotgun (WGS) entry which is preliminary data.</text>
</comment>
<dbReference type="InterPro" id="IPR001001">
    <property type="entry name" value="DNA_polIII_beta"/>
</dbReference>
<comment type="similarity">
    <text evidence="2 9">Belongs to the beta sliding clamp family.</text>
</comment>
<dbReference type="InterPro" id="IPR022637">
    <property type="entry name" value="DNA_polIII_beta_cen"/>
</dbReference>
<dbReference type="Pfam" id="PF02768">
    <property type="entry name" value="DNA_pol3_beta_3"/>
    <property type="match status" value="1"/>
</dbReference>
<evidence type="ECO:0000256" key="6">
    <source>
        <dbReference type="ARBA" id="ARBA00022705"/>
    </source>
</evidence>